<gene>
    <name evidence="5" type="ORF">PAUR_a3476</name>
</gene>
<dbReference type="InterPro" id="IPR013783">
    <property type="entry name" value="Ig-like_fold"/>
</dbReference>
<dbReference type="SMART" id="SM00369">
    <property type="entry name" value="LRR_TYP"/>
    <property type="match status" value="5"/>
</dbReference>
<keyword evidence="6" id="KW-1185">Reference proteome</keyword>
<dbReference type="InterPro" id="IPR032179">
    <property type="entry name" value="Cry22Aa_Ig-like"/>
</dbReference>
<evidence type="ECO:0000256" key="3">
    <source>
        <dbReference type="SAM" id="SignalP"/>
    </source>
</evidence>
<dbReference type="InterPro" id="IPR032675">
    <property type="entry name" value="LRR_dom_sf"/>
</dbReference>
<dbReference type="Gene3D" id="3.80.10.10">
    <property type="entry name" value="Ribonuclease Inhibitor"/>
    <property type="match status" value="3"/>
</dbReference>
<feature type="domain" description="Pesticidal crystal protein Cry22Aa Ig-like" evidence="4">
    <location>
        <begin position="45"/>
        <end position="114"/>
    </location>
</feature>
<evidence type="ECO:0000313" key="5">
    <source>
        <dbReference type="EMBL" id="MBE0366461.1"/>
    </source>
</evidence>
<evidence type="ECO:0000256" key="1">
    <source>
        <dbReference type="ARBA" id="ARBA00022614"/>
    </source>
</evidence>
<dbReference type="PANTHER" id="PTHR47566">
    <property type="match status" value="1"/>
</dbReference>
<comment type="caution">
    <text evidence="5">The sequence shown here is derived from an EMBL/GenBank/DDBJ whole genome shotgun (WGS) entry which is preliminary data.</text>
</comment>
<dbReference type="SUPFAM" id="SSF52058">
    <property type="entry name" value="L domain-like"/>
    <property type="match status" value="2"/>
</dbReference>
<protein>
    <recommendedName>
        <fullName evidence="4">Pesticidal crystal protein Cry22Aa Ig-like domain-containing protein</fullName>
    </recommendedName>
</protein>
<evidence type="ECO:0000256" key="2">
    <source>
        <dbReference type="ARBA" id="ARBA00022737"/>
    </source>
</evidence>
<feature type="domain" description="Pesticidal crystal protein Cry22Aa Ig-like" evidence="4">
    <location>
        <begin position="122"/>
        <end position="191"/>
    </location>
</feature>
<dbReference type="Proteomes" id="UP000615755">
    <property type="component" value="Unassembled WGS sequence"/>
</dbReference>
<dbReference type="PROSITE" id="PS51450">
    <property type="entry name" value="LRR"/>
    <property type="match status" value="3"/>
</dbReference>
<dbReference type="Gene3D" id="2.60.40.10">
    <property type="entry name" value="Immunoglobulins"/>
    <property type="match status" value="5"/>
</dbReference>
<sequence>MQNQFNLILSLFLVSVLAGCGGGGNNGSDNGNNNHIQKDTTSPVITMLGDNPVIIEGGSEYSDAGVTAQDAVDGNLAVTVSNNVNASKVGEYTVEYSASDNSGNKATVSRVVIVEDTTAPEITILGGNPVIVEAGGEYNDAGVSTLDIVDSNITVAITDNVTVAKVGEYTVEYTATDNSGNKATASRKVLVKDTTAPAITLLGDNSITIERGVVYQDPGATALDTVDGNLAVVMTSTIDVAKVGKYTAAYTATDNSGNIATATREVIVADTIPPTITLKGESEVVIEYGSVYQDAGVTLEGDAVSSSVTNPVNTMEIGAYIVEYTAVDTSGNKAFASRMVTVKDIALTRIIEDQNLLNCLLGDGLTSASEVIEIQCNDKQIHSAKGIEFLKGLRRLELGSALNTSTAPLHAKQVATPNAISSIDLSQNSNLEWLDLGNNQLTQLDVSGNIKLEYVSVGFNQLTGLDVSHNRKLEVLLSSSNQLTNIELDNNVDLLSLDLSDNQFTAIGVSRNTKLESVSLYKNQLTEIDVSGHAELQALSLHQNQLKEIDVRNNINLKQLNVGDNQLTSIELHANTALQALSLHQNQLTEIDIRNNTNLKQLNVENNQLTAVELNANQALEGLSLYNNLLIELDVHSNTNLKKLNVVGNQLTTIDVSNNANLETLHLSGNLLTSVDVNNNDALTDFSYDDRVACSGSKCTIAKVNDTPPFITLLGSSSVSINYGSVYQDEGAVATDIKDGIISVKTTNNVNPNVVGVYTVHYTATDSAGNTGSTIRTVTVQDIALSSIIEDSYFLNCLHSAGLVNASEVVEVSCMSKRVSSAKGIEHLVGMKKLDLSSDFAGGSSLEKNLLTSIDLSKLVNLEVLKLDFNKFTDIDLKHNIKLETLYMAGTSYSNILTRLDVSQNVHLKHLRVSGNRFTSIDLSHNVNLETLNLAGNKINYIDLTNNGHLTWLRLDNWVTCIGDKCSIRD</sequence>
<accession>A0ABR9E646</accession>
<keyword evidence="1" id="KW-0433">Leucine-rich repeat</keyword>
<feature type="domain" description="Pesticidal crystal protein Cry22Aa Ig-like" evidence="4">
    <location>
        <begin position="199"/>
        <end position="268"/>
    </location>
</feature>
<feature type="domain" description="Pesticidal crystal protein Cry22Aa Ig-like" evidence="4">
    <location>
        <begin position="276"/>
        <end position="342"/>
    </location>
</feature>
<keyword evidence="2" id="KW-0677">Repeat</keyword>
<feature type="domain" description="Pesticidal crystal protein Cry22Aa Ig-like" evidence="4">
    <location>
        <begin position="711"/>
        <end position="780"/>
    </location>
</feature>
<dbReference type="Pfam" id="PF16403">
    <property type="entry name" value="Bact_surface_Ig-like"/>
    <property type="match status" value="5"/>
</dbReference>
<reference evidence="5 6" key="1">
    <citation type="submission" date="2015-03" db="EMBL/GenBank/DDBJ databases">
        <title>Genome sequence of Pseudoalteromonas aurantia.</title>
        <authorList>
            <person name="Xie B.-B."/>
            <person name="Rong J.-C."/>
            <person name="Qin Q.-L."/>
            <person name="Zhang Y.-Z."/>
        </authorList>
    </citation>
    <scope>NUCLEOTIDE SEQUENCE [LARGE SCALE GENOMIC DNA]</scope>
    <source>
        <strain evidence="5 6">208</strain>
    </source>
</reference>
<dbReference type="RefSeq" id="WP_192505991.1">
    <property type="nucleotide sequence ID" value="NZ_AQGV01000009.1"/>
</dbReference>
<dbReference type="InterPro" id="IPR001611">
    <property type="entry name" value="Leu-rich_rpt"/>
</dbReference>
<organism evidence="5 6">
    <name type="scientific">Pseudoalteromonas aurantia 208</name>
    <dbReference type="NCBI Taxonomy" id="1314867"/>
    <lineage>
        <taxon>Bacteria</taxon>
        <taxon>Pseudomonadati</taxon>
        <taxon>Pseudomonadota</taxon>
        <taxon>Gammaproteobacteria</taxon>
        <taxon>Alteromonadales</taxon>
        <taxon>Pseudoalteromonadaceae</taxon>
        <taxon>Pseudoalteromonas</taxon>
    </lineage>
</organism>
<evidence type="ECO:0000259" key="4">
    <source>
        <dbReference type="Pfam" id="PF16403"/>
    </source>
</evidence>
<dbReference type="EMBL" id="AQGV01000009">
    <property type="protein sequence ID" value="MBE0366461.1"/>
    <property type="molecule type" value="Genomic_DNA"/>
</dbReference>
<proteinExistence type="predicted"/>
<feature type="signal peptide" evidence="3">
    <location>
        <begin position="1"/>
        <end position="18"/>
    </location>
</feature>
<dbReference type="InterPro" id="IPR003591">
    <property type="entry name" value="Leu-rich_rpt_typical-subtyp"/>
</dbReference>
<dbReference type="InterPro" id="IPR052574">
    <property type="entry name" value="CDIRP"/>
</dbReference>
<name>A0ABR9E646_9GAMM</name>
<keyword evidence="3" id="KW-0732">Signal</keyword>
<dbReference type="PANTHER" id="PTHR47566:SF1">
    <property type="entry name" value="PROTEIN NUD1"/>
    <property type="match status" value="1"/>
</dbReference>
<evidence type="ECO:0000313" key="6">
    <source>
        <dbReference type="Proteomes" id="UP000615755"/>
    </source>
</evidence>
<feature type="chain" id="PRO_5046423127" description="Pesticidal crystal protein Cry22Aa Ig-like domain-containing protein" evidence="3">
    <location>
        <begin position="19"/>
        <end position="970"/>
    </location>
</feature>